<evidence type="ECO:0008006" key="3">
    <source>
        <dbReference type="Google" id="ProtNLM"/>
    </source>
</evidence>
<comment type="caution">
    <text evidence="1">The sequence shown here is derived from an EMBL/GenBank/DDBJ whole genome shotgun (WGS) entry which is preliminary data.</text>
</comment>
<accession>A0A4Y8PV18</accession>
<dbReference type="EMBL" id="MYFO01000033">
    <property type="protein sequence ID" value="TFE84564.1"/>
    <property type="molecule type" value="Genomic_DNA"/>
</dbReference>
<sequence>MQSQYDLFTKVFLDTDYEKKKVVEMVCQLGEGAASGSVITTQLSEIFVFHNEDFSEKKRNQGNDEFLYYRYYLDIEPVTGAGEKIYMDAIAKLVKGLWEAGFKTVVSCDFEDELLGDET</sequence>
<dbReference type="RefSeq" id="WP_134755926.1">
    <property type="nucleotide sequence ID" value="NZ_MYFO02000018.1"/>
</dbReference>
<dbReference type="AlphaFoldDB" id="A0A4Y8PV18"/>
<dbReference type="Proteomes" id="UP000298246">
    <property type="component" value="Unassembled WGS sequence"/>
</dbReference>
<proteinExistence type="predicted"/>
<organism evidence="1 2">
    <name type="scientific">Paenibacillus athensensis</name>
    <dbReference type="NCBI Taxonomy" id="1967502"/>
    <lineage>
        <taxon>Bacteria</taxon>
        <taxon>Bacillati</taxon>
        <taxon>Bacillota</taxon>
        <taxon>Bacilli</taxon>
        <taxon>Bacillales</taxon>
        <taxon>Paenibacillaceae</taxon>
        <taxon>Paenibacillus</taxon>
    </lineage>
</organism>
<gene>
    <name evidence="1" type="ORF">B5M42_19620</name>
</gene>
<evidence type="ECO:0000313" key="2">
    <source>
        <dbReference type="Proteomes" id="UP000298246"/>
    </source>
</evidence>
<keyword evidence="2" id="KW-1185">Reference proteome</keyword>
<protein>
    <recommendedName>
        <fullName evidence="3">1,4-dihydroxy-6-naphthoate synthase</fullName>
    </recommendedName>
</protein>
<evidence type="ECO:0000313" key="1">
    <source>
        <dbReference type="EMBL" id="TFE84564.1"/>
    </source>
</evidence>
<dbReference type="OrthoDB" id="470767at2"/>
<reference evidence="1 2" key="1">
    <citation type="submission" date="2017-03" db="EMBL/GenBank/DDBJ databases">
        <title>Isolation of Levoglucosan Utilizing Bacteria.</title>
        <authorList>
            <person name="Arya A.S."/>
        </authorList>
    </citation>
    <scope>NUCLEOTIDE SEQUENCE [LARGE SCALE GENOMIC DNA]</scope>
    <source>
        <strain evidence="1 2">MEC069</strain>
    </source>
</reference>
<name>A0A4Y8PV18_9BACL</name>